<dbReference type="OrthoDB" id="2958217at2759"/>
<evidence type="ECO:0000313" key="2">
    <source>
        <dbReference type="EMBL" id="KAF5671413.1"/>
    </source>
</evidence>
<sequence>MRDTILGQSGMSQPGWEGLQINDDGLAGIRLGFELVDYWPELAILDESAKNCDFCKLIRSQLKKATFPAEFERGRLCIEPCYYFENKDNRKGGLSLSGLIAAVRGDTEDGAEPTTLTFLRFTLDAVEGRCRRWLHLEQTPPSEFLTGENISKITARLKNSHKKPAAFLPTRLLDLACHGKPPMFSRLVTKEEVYNECHTFPMVFGVRYLWVDALCIVQGDSQDWERESANMGNIFRNSYFTIGAASIQSCNESFLSQTIDTLDIPFVSHIDPRVRGTYRLTARHSSHISLIYSNFLEDTSGPWRDRGWVFQETTLSPRLLVFGSTTVRVDFGEKPRWDRRSFFRAAEKTLDHASWRWLVLEYSGKYLTYEQDVFPAISGLARLYKERLGDQYLAGLWRKDLYLSLFFDTHVIDPSGKKSFSQRIDELESHRPYVAPSWSWAAHNRAVKPGCFGDYPFLAEYNATSECSVADARCDVNGLDPFGVVVHGYVVIAGKTLRPEKNEFLPVPNTRLYANLEGFYDWCLEGQGPVMLVHLDGVLDGKDDRRDDLVFLLLGSSGDMHAPPFCDESTSCSSNDECLSQEREDSIQGAQSSEDCSKSQCLEQVGWLSSSSMSEGGTKDSSEEERTAYGLVLCPAKGINKFYRIGAFISEFRNEKPYGGMRFCEDWGVETVEII</sequence>
<organism evidence="2 3">
    <name type="scientific">Fusarium heterosporum</name>
    <dbReference type="NCBI Taxonomy" id="42747"/>
    <lineage>
        <taxon>Eukaryota</taxon>
        <taxon>Fungi</taxon>
        <taxon>Dikarya</taxon>
        <taxon>Ascomycota</taxon>
        <taxon>Pezizomycotina</taxon>
        <taxon>Sordariomycetes</taxon>
        <taxon>Hypocreomycetidae</taxon>
        <taxon>Hypocreales</taxon>
        <taxon>Nectriaceae</taxon>
        <taxon>Fusarium</taxon>
        <taxon>Fusarium heterosporum species complex</taxon>
    </lineage>
</organism>
<comment type="caution">
    <text evidence="2">The sequence shown here is derived from an EMBL/GenBank/DDBJ whole genome shotgun (WGS) entry which is preliminary data.</text>
</comment>
<name>A0A8H5TL26_FUSHE</name>
<keyword evidence="3" id="KW-1185">Reference proteome</keyword>
<dbReference type="AlphaFoldDB" id="A0A8H5TL26"/>
<accession>A0A8H5TL26</accession>
<feature type="domain" description="Heterokaryon incompatibility" evidence="1">
    <location>
        <begin position="205"/>
        <end position="312"/>
    </location>
</feature>
<proteinExistence type="predicted"/>
<dbReference type="Proteomes" id="UP000567885">
    <property type="component" value="Unassembled WGS sequence"/>
</dbReference>
<evidence type="ECO:0000313" key="3">
    <source>
        <dbReference type="Proteomes" id="UP000567885"/>
    </source>
</evidence>
<dbReference type="EMBL" id="JAAGWQ010000067">
    <property type="protein sequence ID" value="KAF5671413.1"/>
    <property type="molecule type" value="Genomic_DNA"/>
</dbReference>
<dbReference type="InterPro" id="IPR010730">
    <property type="entry name" value="HET"/>
</dbReference>
<dbReference type="Pfam" id="PF06985">
    <property type="entry name" value="HET"/>
    <property type="match status" value="1"/>
</dbReference>
<dbReference type="PANTHER" id="PTHR33112">
    <property type="entry name" value="DOMAIN PROTEIN, PUTATIVE-RELATED"/>
    <property type="match status" value="1"/>
</dbReference>
<gene>
    <name evidence="2" type="ORF">FHETE_4123</name>
</gene>
<reference evidence="2 3" key="1">
    <citation type="submission" date="2020-05" db="EMBL/GenBank/DDBJ databases">
        <title>Identification and distribution of gene clusters putatively required for synthesis of sphingolipid metabolism inhibitors in phylogenetically diverse species of the filamentous fungus Fusarium.</title>
        <authorList>
            <person name="Kim H.-S."/>
            <person name="Busman M."/>
            <person name="Brown D.W."/>
            <person name="Divon H."/>
            <person name="Uhlig S."/>
            <person name="Proctor R.H."/>
        </authorList>
    </citation>
    <scope>NUCLEOTIDE SEQUENCE [LARGE SCALE GENOMIC DNA]</scope>
    <source>
        <strain evidence="2 3">NRRL 20693</strain>
    </source>
</reference>
<protein>
    <submittedName>
        <fullName evidence="2">Heterokaryon incompatibility protein</fullName>
    </submittedName>
</protein>
<evidence type="ECO:0000259" key="1">
    <source>
        <dbReference type="Pfam" id="PF06985"/>
    </source>
</evidence>
<dbReference type="PANTHER" id="PTHR33112:SF16">
    <property type="entry name" value="HETEROKARYON INCOMPATIBILITY DOMAIN-CONTAINING PROTEIN"/>
    <property type="match status" value="1"/>
</dbReference>